<keyword evidence="2" id="KW-1185">Reference proteome</keyword>
<organism evidence="1 2">
    <name type="scientific">Calycina marina</name>
    <dbReference type="NCBI Taxonomy" id="1763456"/>
    <lineage>
        <taxon>Eukaryota</taxon>
        <taxon>Fungi</taxon>
        <taxon>Dikarya</taxon>
        <taxon>Ascomycota</taxon>
        <taxon>Pezizomycotina</taxon>
        <taxon>Leotiomycetes</taxon>
        <taxon>Helotiales</taxon>
        <taxon>Pezizellaceae</taxon>
        <taxon>Calycina</taxon>
    </lineage>
</organism>
<dbReference type="AlphaFoldDB" id="A0A9P7Z011"/>
<sequence>MIFLSIYLVVLPEPVTQSASTLTLGITLCIAILKHSTDTGFAVLWPVLSSRFASATHMAVLPYPGDDHSI</sequence>
<comment type="caution">
    <text evidence="1">The sequence shown here is derived from an EMBL/GenBank/DDBJ whole genome shotgun (WGS) entry which is preliminary data.</text>
</comment>
<reference evidence="1" key="1">
    <citation type="journal article" date="2021" name="IMA Fungus">
        <title>Genomic characterization of three marine fungi, including Emericellopsis atlantica sp. nov. with signatures of a generalist lifestyle and marine biomass degradation.</title>
        <authorList>
            <person name="Hagestad O.C."/>
            <person name="Hou L."/>
            <person name="Andersen J.H."/>
            <person name="Hansen E.H."/>
            <person name="Altermark B."/>
            <person name="Li C."/>
            <person name="Kuhnert E."/>
            <person name="Cox R.J."/>
            <person name="Crous P.W."/>
            <person name="Spatafora J.W."/>
            <person name="Lail K."/>
            <person name="Amirebrahimi M."/>
            <person name="Lipzen A."/>
            <person name="Pangilinan J."/>
            <person name="Andreopoulos W."/>
            <person name="Hayes R.D."/>
            <person name="Ng V."/>
            <person name="Grigoriev I.V."/>
            <person name="Jackson S.A."/>
            <person name="Sutton T.D.S."/>
            <person name="Dobson A.D.W."/>
            <person name="Rama T."/>
        </authorList>
    </citation>
    <scope>NUCLEOTIDE SEQUENCE</scope>
    <source>
        <strain evidence="1">TRa3180A</strain>
    </source>
</reference>
<evidence type="ECO:0000313" key="2">
    <source>
        <dbReference type="Proteomes" id="UP000887226"/>
    </source>
</evidence>
<gene>
    <name evidence="1" type="ORF">BJ878DRAFT_513509</name>
</gene>
<proteinExistence type="predicted"/>
<dbReference type="Proteomes" id="UP000887226">
    <property type="component" value="Unassembled WGS sequence"/>
</dbReference>
<evidence type="ECO:0000313" key="1">
    <source>
        <dbReference type="EMBL" id="KAG9242841.1"/>
    </source>
</evidence>
<protein>
    <submittedName>
        <fullName evidence="1">Uncharacterized protein</fullName>
    </submittedName>
</protein>
<name>A0A9P7Z011_9HELO</name>
<dbReference type="EMBL" id="MU254030">
    <property type="protein sequence ID" value="KAG9242841.1"/>
    <property type="molecule type" value="Genomic_DNA"/>
</dbReference>
<accession>A0A9P7Z011</accession>